<comment type="similarity">
    <text evidence="2">Belongs to the GTP-binding SRP family.</text>
</comment>
<feature type="compositionally biased region" description="Basic residues" evidence="10">
    <location>
        <begin position="1"/>
        <end position="11"/>
    </location>
</feature>
<dbReference type="CDD" id="cd17874">
    <property type="entry name" value="FtsY"/>
    <property type="match status" value="1"/>
</dbReference>
<keyword evidence="9 12" id="KW-0675">Receptor</keyword>
<dbReference type="PANTHER" id="PTHR43134:SF1">
    <property type="entry name" value="SIGNAL RECOGNITION PARTICLE RECEPTOR SUBUNIT ALPHA"/>
    <property type="match status" value="1"/>
</dbReference>
<dbReference type="InterPro" id="IPR000897">
    <property type="entry name" value="SRP54_GTPase_dom"/>
</dbReference>
<keyword evidence="6" id="KW-0378">Hydrolase</keyword>
<dbReference type="PROSITE" id="PS00300">
    <property type="entry name" value="SRP54"/>
    <property type="match status" value="1"/>
</dbReference>
<dbReference type="InterPro" id="IPR004390">
    <property type="entry name" value="SR_rcpt_FtsY"/>
</dbReference>
<evidence type="ECO:0000256" key="5">
    <source>
        <dbReference type="ARBA" id="ARBA00022741"/>
    </source>
</evidence>
<evidence type="ECO:0000256" key="9">
    <source>
        <dbReference type="ARBA" id="ARBA00023170"/>
    </source>
</evidence>
<dbReference type="Gene3D" id="1.20.120.140">
    <property type="entry name" value="Signal recognition particle SRP54, nucleotide-binding domain"/>
    <property type="match status" value="1"/>
</dbReference>
<dbReference type="Pfam" id="PF02881">
    <property type="entry name" value="SRP54_N"/>
    <property type="match status" value="1"/>
</dbReference>
<dbReference type="GO" id="GO:0005525">
    <property type="term" value="F:GTP binding"/>
    <property type="evidence" value="ECO:0007669"/>
    <property type="project" value="UniProtKB-KW"/>
</dbReference>
<dbReference type="PANTHER" id="PTHR43134">
    <property type="entry name" value="SIGNAL RECOGNITION PARTICLE RECEPTOR SUBUNIT ALPHA"/>
    <property type="match status" value="1"/>
</dbReference>
<evidence type="ECO:0000256" key="1">
    <source>
        <dbReference type="ARBA" id="ARBA00004413"/>
    </source>
</evidence>
<dbReference type="SUPFAM" id="SSF52540">
    <property type="entry name" value="P-loop containing nucleoside triphosphate hydrolases"/>
    <property type="match status" value="1"/>
</dbReference>
<evidence type="ECO:0000256" key="6">
    <source>
        <dbReference type="ARBA" id="ARBA00022801"/>
    </source>
</evidence>
<dbReference type="GO" id="GO:0003924">
    <property type="term" value="F:GTPase activity"/>
    <property type="evidence" value="ECO:0007669"/>
    <property type="project" value="TreeGrafter"/>
</dbReference>
<dbReference type="GO" id="GO:0005047">
    <property type="term" value="F:signal recognition particle binding"/>
    <property type="evidence" value="ECO:0007669"/>
    <property type="project" value="TreeGrafter"/>
</dbReference>
<dbReference type="InterPro" id="IPR042101">
    <property type="entry name" value="SRP54_N_sf"/>
</dbReference>
<sequence length="422" mass="46111">MFDFFKRKKDKNKSEKPESAELDSALEQTLEPISSQPEISEIEPQPEDVITEPEKAMIQSPVVEEIIVEPTPAEIPPVVVPSELDSKQSNAVAEINLDVMVDVPVKAVAEEKKGFFGRIRSGLSKTRSGFTDGLASLLLGKKEIDDDLMDDLETQLIMADVGVEATTEIIKRLTARVSRKELKDSDALYEALIDELQDMLAVSQKPLVIDSSKKPYVILMVGINGVGKTTTIGKLAKQFQKRGKSVMLAAGDTFRAAAVEQLQVWGERNNVPVVAQHTGADSASVLFDALQAAQARKVDVLIADTAGRLHNKDNLMQELEKVVRVMQKLDPSAPHEVMLVLDAGTGQNAINQTKHFLQSVGVTGLTLTKLDGTAKGGIIFALAKQFGLPVRYIGVGEGIDDLRPFNADEFTRALFRHDTKED</sequence>
<dbReference type="AlphaFoldDB" id="A0A160T9F6"/>
<evidence type="ECO:0000256" key="8">
    <source>
        <dbReference type="ARBA" id="ARBA00023136"/>
    </source>
</evidence>
<keyword evidence="7" id="KW-0342">GTP-binding</keyword>
<evidence type="ECO:0000259" key="11">
    <source>
        <dbReference type="PROSITE" id="PS00300"/>
    </source>
</evidence>
<name>A0A160T9F6_9ZZZZ</name>
<dbReference type="Gene3D" id="3.40.50.300">
    <property type="entry name" value="P-loop containing nucleotide triphosphate hydrolases"/>
    <property type="match status" value="1"/>
</dbReference>
<dbReference type="InterPro" id="IPR027417">
    <property type="entry name" value="P-loop_NTPase"/>
</dbReference>
<dbReference type="GO" id="GO:0005886">
    <property type="term" value="C:plasma membrane"/>
    <property type="evidence" value="ECO:0007669"/>
    <property type="project" value="UniProtKB-SubCell"/>
</dbReference>
<keyword evidence="4" id="KW-0963">Cytoplasm</keyword>
<dbReference type="InterPro" id="IPR036225">
    <property type="entry name" value="SRP/SRP_N"/>
</dbReference>
<dbReference type="Pfam" id="PF00448">
    <property type="entry name" value="SRP54"/>
    <property type="match status" value="1"/>
</dbReference>
<dbReference type="SMART" id="SM00382">
    <property type="entry name" value="AAA"/>
    <property type="match status" value="1"/>
</dbReference>
<protein>
    <submittedName>
        <fullName evidence="12">Signal recognition particle receptor protein FtsY (=alpha subunit) (TC 3.A.5.1.1)</fullName>
    </submittedName>
</protein>
<dbReference type="InterPro" id="IPR003593">
    <property type="entry name" value="AAA+_ATPase"/>
</dbReference>
<dbReference type="SMART" id="SM00963">
    <property type="entry name" value="SRP54_N"/>
    <property type="match status" value="1"/>
</dbReference>
<evidence type="ECO:0000256" key="7">
    <source>
        <dbReference type="ARBA" id="ARBA00023134"/>
    </source>
</evidence>
<dbReference type="SUPFAM" id="SSF47364">
    <property type="entry name" value="Domain of the SRP/SRP receptor G-proteins"/>
    <property type="match status" value="1"/>
</dbReference>
<keyword evidence="5" id="KW-0547">Nucleotide-binding</keyword>
<dbReference type="InterPro" id="IPR013822">
    <property type="entry name" value="Signal_recog_particl_SRP54_hlx"/>
</dbReference>
<evidence type="ECO:0000256" key="3">
    <source>
        <dbReference type="ARBA" id="ARBA00022475"/>
    </source>
</evidence>
<dbReference type="GO" id="GO:0006614">
    <property type="term" value="P:SRP-dependent cotranslational protein targeting to membrane"/>
    <property type="evidence" value="ECO:0007669"/>
    <property type="project" value="InterPro"/>
</dbReference>
<accession>A0A160T9F6</accession>
<evidence type="ECO:0000313" key="12">
    <source>
        <dbReference type="EMBL" id="CUS40251.1"/>
    </source>
</evidence>
<feature type="region of interest" description="Disordered" evidence="10">
    <location>
        <begin position="1"/>
        <end position="26"/>
    </location>
</feature>
<evidence type="ECO:0000256" key="2">
    <source>
        <dbReference type="ARBA" id="ARBA00008531"/>
    </source>
</evidence>
<dbReference type="GO" id="GO:0005737">
    <property type="term" value="C:cytoplasm"/>
    <property type="evidence" value="ECO:0007669"/>
    <property type="project" value="UniProtKB-ARBA"/>
</dbReference>
<comment type="subcellular location">
    <subcellularLocation>
        <location evidence="1">Cell membrane</location>
        <topology evidence="1">Peripheral membrane protein</topology>
        <orientation evidence="1">Cytoplasmic side</orientation>
    </subcellularLocation>
</comment>
<dbReference type="EMBL" id="CZQC01000006">
    <property type="protein sequence ID" value="CUS40251.1"/>
    <property type="molecule type" value="Genomic_DNA"/>
</dbReference>
<proteinExistence type="inferred from homology"/>
<dbReference type="HAMAP" id="MF_00920">
    <property type="entry name" value="FtsY"/>
    <property type="match status" value="1"/>
</dbReference>
<evidence type="ECO:0000256" key="10">
    <source>
        <dbReference type="SAM" id="MobiDB-lite"/>
    </source>
</evidence>
<organism evidence="12">
    <name type="scientific">hydrothermal vent metagenome</name>
    <dbReference type="NCBI Taxonomy" id="652676"/>
    <lineage>
        <taxon>unclassified sequences</taxon>
        <taxon>metagenomes</taxon>
        <taxon>ecological metagenomes</taxon>
    </lineage>
</organism>
<keyword evidence="8" id="KW-0472">Membrane</keyword>
<evidence type="ECO:0000256" key="4">
    <source>
        <dbReference type="ARBA" id="ARBA00022490"/>
    </source>
</evidence>
<feature type="domain" description="SRP54-type proteins GTP-binding" evidence="11">
    <location>
        <begin position="389"/>
        <end position="402"/>
    </location>
</feature>
<dbReference type="SMART" id="SM00962">
    <property type="entry name" value="SRP54"/>
    <property type="match status" value="1"/>
</dbReference>
<keyword evidence="3" id="KW-1003">Cell membrane</keyword>
<dbReference type="FunFam" id="3.40.50.300:FF:000053">
    <property type="entry name" value="Signal recognition particle receptor FtsY"/>
    <property type="match status" value="1"/>
</dbReference>
<gene>
    <name evidence="12" type="ORF">MGWOODY_Tha942</name>
</gene>
<reference evidence="12" key="1">
    <citation type="submission" date="2015-10" db="EMBL/GenBank/DDBJ databases">
        <authorList>
            <person name="Gilbert D.G."/>
        </authorList>
    </citation>
    <scope>NUCLEOTIDE SEQUENCE</scope>
</reference>
<dbReference type="FunFam" id="1.20.120.140:FF:000002">
    <property type="entry name" value="Signal recognition particle receptor FtsY"/>
    <property type="match status" value="1"/>
</dbReference>
<dbReference type="NCBIfam" id="TIGR00064">
    <property type="entry name" value="ftsY"/>
    <property type="match status" value="1"/>
</dbReference>